<comment type="cofactor">
    <cofactor evidence="1">
        <name>a divalent metal cation</name>
        <dbReference type="ChEBI" id="CHEBI:60240"/>
    </cofactor>
</comment>
<dbReference type="EMBL" id="CADCXU010008893">
    <property type="protein sequence ID" value="CAA9999499.1"/>
    <property type="molecule type" value="Genomic_DNA"/>
</dbReference>
<dbReference type="OrthoDB" id="6619136at2759"/>
<organism evidence="4 5">
    <name type="scientific">Nesidiocoris tenuis</name>
    <dbReference type="NCBI Taxonomy" id="355587"/>
    <lineage>
        <taxon>Eukaryota</taxon>
        <taxon>Metazoa</taxon>
        <taxon>Ecdysozoa</taxon>
        <taxon>Arthropoda</taxon>
        <taxon>Hexapoda</taxon>
        <taxon>Insecta</taxon>
        <taxon>Pterygota</taxon>
        <taxon>Neoptera</taxon>
        <taxon>Paraneoptera</taxon>
        <taxon>Hemiptera</taxon>
        <taxon>Heteroptera</taxon>
        <taxon>Panheteroptera</taxon>
        <taxon>Cimicomorpha</taxon>
        <taxon>Miridae</taxon>
        <taxon>Dicyphina</taxon>
        <taxon>Nesidiocoris</taxon>
    </lineage>
</organism>
<protein>
    <recommendedName>
        <fullName evidence="3">DDE Tnp4 domain-containing protein</fullName>
    </recommendedName>
</protein>
<accession>A0A6H5GBM8</accession>
<dbReference type="AlphaFoldDB" id="A0A6H5GBM8"/>
<name>A0A6H5GBM8_9HEMI</name>
<evidence type="ECO:0000259" key="3">
    <source>
        <dbReference type="Pfam" id="PF13359"/>
    </source>
</evidence>
<evidence type="ECO:0000313" key="4">
    <source>
        <dbReference type="EMBL" id="CAA9999499.1"/>
    </source>
</evidence>
<dbReference type="Proteomes" id="UP000479000">
    <property type="component" value="Unassembled WGS sequence"/>
</dbReference>
<evidence type="ECO:0000256" key="2">
    <source>
        <dbReference type="ARBA" id="ARBA00022723"/>
    </source>
</evidence>
<sequence length="147" mass="16488">MWHEKARRFDQMWNFPHAIGAIDGKHVAIEAPIGSGSMFYNYKGYSSIVLFAAVDADLRFTFVDIGTNGRDSDACSKRDFSLARVRSQRREPKGLDFLTSCVAKGRSRDSAIVSHHRPLKHLKSAGKSETEADNLTNVTWQWSGQVV</sequence>
<feature type="domain" description="DDE Tnp4" evidence="3">
    <location>
        <begin position="22"/>
        <end position="75"/>
    </location>
</feature>
<keyword evidence="5" id="KW-1185">Reference proteome</keyword>
<gene>
    <name evidence="4" type="ORF">NTEN_LOCUS5782</name>
</gene>
<evidence type="ECO:0000256" key="1">
    <source>
        <dbReference type="ARBA" id="ARBA00001968"/>
    </source>
</evidence>
<dbReference type="InterPro" id="IPR027806">
    <property type="entry name" value="HARBI1_dom"/>
</dbReference>
<keyword evidence="2" id="KW-0479">Metal-binding</keyword>
<reference evidence="4 5" key="1">
    <citation type="submission" date="2020-02" db="EMBL/GenBank/DDBJ databases">
        <authorList>
            <person name="Ferguson B K."/>
        </authorList>
    </citation>
    <scope>NUCLEOTIDE SEQUENCE [LARGE SCALE GENOMIC DNA]</scope>
</reference>
<dbReference type="Pfam" id="PF13359">
    <property type="entry name" value="DDE_Tnp_4"/>
    <property type="match status" value="1"/>
</dbReference>
<dbReference type="GO" id="GO:0046872">
    <property type="term" value="F:metal ion binding"/>
    <property type="evidence" value="ECO:0007669"/>
    <property type="project" value="UniProtKB-KW"/>
</dbReference>
<evidence type="ECO:0000313" key="5">
    <source>
        <dbReference type="Proteomes" id="UP000479000"/>
    </source>
</evidence>
<proteinExistence type="predicted"/>